<dbReference type="GO" id="GO:0003676">
    <property type="term" value="F:nucleic acid binding"/>
    <property type="evidence" value="ECO:0007669"/>
    <property type="project" value="InterPro"/>
</dbReference>
<feature type="region of interest" description="Disordered" evidence="1">
    <location>
        <begin position="629"/>
        <end position="703"/>
    </location>
</feature>
<dbReference type="InterPro" id="IPR050951">
    <property type="entry name" value="Retrovirus_Pol_polyprotein"/>
</dbReference>
<evidence type="ECO:0000313" key="3">
    <source>
        <dbReference type="EMBL" id="EYC16809.1"/>
    </source>
</evidence>
<name>A0A016UN33_9BILA</name>
<dbReference type="PANTHER" id="PTHR37984">
    <property type="entry name" value="PROTEIN CBG26694"/>
    <property type="match status" value="1"/>
</dbReference>
<evidence type="ECO:0000256" key="1">
    <source>
        <dbReference type="SAM" id="MobiDB-lite"/>
    </source>
</evidence>
<accession>A0A016UN33</accession>
<proteinExistence type="predicted"/>
<dbReference type="AlphaFoldDB" id="A0A016UN33"/>
<dbReference type="STRING" id="53326.A0A016UN33"/>
<dbReference type="PROSITE" id="PS50994">
    <property type="entry name" value="INTEGRASE"/>
    <property type="match status" value="1"/>
</dbReference>
<dbReference type="Proteomes" id="UP000024635">
    <property type="component" value="Unassembled WGS sequence"/>
</dbReference>
<protein>
    <recommendedName>
        <fullName evidence="2">Integrase catalytic domain-containing protein</fullName>
    </recommendedName>
</protein>
<evidence type="ECO:0000259" key="2">
    <source>
        <dbReference type="PROSITE" id="PS50994"/>
    </source>
</evidence>
<dbReference type="PANTHER" id="PTHR37984:SF5">
    <property type="entry name" value="PROTEIN NYNRIN-LIKE"/>
    <property type="match status" value="1"/>
</dbReference>
<comment type="caution">
    <text evidence="3">The sequence shown here is derived from an EMBL/GenBank/DDBJ whole genome shotgun (WGS) entry which is preliminary data.</text>
</comment>
<dbReference type="OrthoDB" id="5839379at2759"/>
<evidence type="ECO:0000313" key="4">
    <source>
        <dbReference type="Proteomes" id="UP000024635"/>
    </source>
</evidence>
<feature type="compositionally biased region" description="Polar residues" evidence="1">
    <location>
        <begin position="694"/>
        <end position="703"/>
    </location>
</feature>
<dbReference type="EMBL" id="JARK01001368">
    <property type="protein sequence ID" value="EYC16809.1"/>
    <property type="molecule type" value="Genomic_DNA"/>
</dbReference>
<sequence>MLFYRWICEGGRWPKQIHTDQGTEFVNAVIEEITKMANIKHTTTKGYNSRENGVTERAIGTIQRMIKKKIEFADYWDEILPNVVYAYNVSPHEATGESPFFLLHGFDPVLPATTAPGGFVKRYQVDLDDYKVELARGMEVIWEEVRAKNESYRERMKRYYDTKHNVDATKLPKVGERVFMRLPREKQSSKHPKLTVEWDGPYRVVHTSENSATITKIGANEEPIRVQFDQLLKCPSYIPDTPTAPKTKRKRRVRKRVNCILRLSSCTDDMCFRVENEYDVSSELHFLHVQFRCSGQPFPAVDGRPGFALDGCRCSASIVASDLIPTLLPPAADVRIECVLDAARVLSIWSSTGSISAKQQAILDPSVKMLNPRALAHAYVFFRHRCSHIAMMTALVPPGSALRHKGLMGWPYDVVHMIEIGWRMSLKIEWKELSRDPNWGQEHRQIVIVVPDILHRLRWTKGHTHTQFFYYRGFRDVHLNRNDIFSDQVGTVVFVLPEKEPLDAYSWVPFMHAVDLWLVRGARVIFVNGPRSADWNAWDRMNDRARASIAAFVDLKPHLLHQVVSLLPEGPGAMRPNMACFLVGVAPADGSWLSETAALEYYSYLKKQVSSAGVHLEDIRLATFRANRHGATRSDERGKPAQQASEGVGKPAIRDGRISKRHLRRVQLRKERSKLRAAAKKFEQLNVDTESETDSTQGEGKFE</sequence>
<dbReference type="GO" id="GO:0015074">
    <property type="term" value="P:DNA integration"/>
    <property type="evidence" value="ECO:0007669"/>
    <property type="project" value="InterPro"/>
</dbReference>
<dbReference type="Gene3D" id="3.30.420.10">
    <property type="entry name" value="Ribonuclease H-like superfamily/Ribonuclease H"/>
    <property type="match status" value="1"/>
</dbReference>
<gene>
    <name evidence="3" type="primary">Acey_s0032.g2506</name>
    <name evidence="3" type="ORF">Y032_0032g2506</name>
</gene>
<dbReference type="InterPro" id="IPR001584">
    <property type="entry name" value="Integrase_cat-core"/>
</dbReference>
<reference evidence="4" key="1">
    <citation type="journal article" date="2015" name="Nat. Genet.">
        <title>The genome and transcriptome of the zoonotic hookworm Ancylostoma ceylanicum identify infection-specific gene families.</title>
        <authorList>
            <person name="Schwarz E.M."/>
            <person name="Hu Y."/>
            <person name="Antoshechkin I."/>
            <person name="Miller M.M."/>
            <person name="Sternberg P.W."/>
            <person name="Aroian R.V."/>
        </authorList>
    </citation>
    <scope>NUCLEOTIDE SEQUENCE</scope>
    <source>
        <strain evidence="4">HY135</strain>
    </source>
</reference>
<dbReference type="InterPro" id="IPR036397">
    <property type="entry name" value="RNaseH_sf"/>
</dbReference>
<dbReference type="InterPro" id="IPR012337">
    <property type="entry name" value="RNaseH-like_sf"/>
</dbReference>
<dbReference type="SUPFAM" id="SSF53098">
    <property type="entry name" value="Ribonuclease H-like"/>
    <property type="match status" value="1"/>
</dbReference>
<organism evidence="3 4">
    <name type="scientific">Ancylostoma ceylanicum</name>
    <dbReference type="NCBI Taxonomy" id="53326"/>
    <lineage>
        <taxon>Eukaryota</taxon>
        <taxon>Metazoa</taxon>
        <taxon>Ecdysozoa</taxon>
        <taxon>Nematoda</taxon>
        <taxon>Chromadorea</taxon>
        <taxon>Rhabditida</taxon>
        <taxon>Rhabditina</taxon>
        <taxon>Rhabditomorpha</taxon>
        <taxon>Strongyloidea</taxon>
        <taxon>Ancylostomatidae</taxon>
        <taxon>Ancylostomatinae</taxon>
        <taxon>Ancylostoma</taxon>
    </lineage>
</organism>
<keyword evidence="4" id="KW-1185">Reference proteome</keyword>
<feature type="compositionally biased region" description="Basic residues" evidence="1">
    <location>
        <begin position="659"/>
        <end position="679"/>
    </location>
</feature>
<feature type="domain" description="Integrase catalytic" evidence="2">
    <location>
        <begin position="1"/>
        <end position="107"/>
    </location>
</feature>